<dbReference type="PANTHER" id="PTHR37423">
    <property type="entry name" value="SOLUBLE LYTIC MUREIN TRANSGLYCOSYLASE-RELATED"/>
    <property type="match status" value="1"/>
</dbReference>
<evidence type="ECO:0000256" key="1">
    <source>
        <dbReference type="ARBA" id="ARBA00007734"/>
    </source>
</evidence>
<dbReference type="InterPro" id="IPR036779">
    <property type="entry name" value="LysM_dom_sf"/>
</dbReference>
<reference evidence="4" key="1">
    <citation type="submission" date="2017-09" db="EMBL/GenBank/DDBJ databases">
        <authorList>
            <person name="Regsiter A."/>
            <person name="William W."/>
        </authorList>
    </citation>
    <scope>NUCLEOTIDE SEQUENCE [LARGE SCALE GENOMIC DNA]</scope>
    <source>
        <strain evidence="4">500-1</strain>
    </source>
</reference>
<dbReference type="InterPro" id="IPR023346">
    <property type="entry name" value="Lysozyme-like_dom_sf"/>
</dbReference>
<dbReference type="SMART" id="SM00257">
    <property type="entry name" value="LysM"/>
    <property type="match status" value="1"/>
</dbReference>
<dbReference type="InterPro" id="IPR008258">
    <property type="entry name" value="Transglycosylase_SLT_dom_1"/>
</dbReference>
<dbReference type="Gene3D" id="1.10.530.10">
    <property type="match status" value="1"/>
</dbReference>
<proteinExistence type="inferred from homology"/>
<dbReference type="AlphaFoldDB" id="A0A2C8FAH2"/>
<accession>A0A2C8FAH2</accession>
<dbReference type="Proteomes" id="UP000219215">
    <property type="component" value="Chromosome DPRO"/>
</dbReference>
<dbReference type="GO" id="GO:0008933">
    <property type="term" value="F:peptidoglycan lytic transglycosylase activity"/>
    <property type="evidence" value="ECO:0007669"/>
    <property type="project" value="InterPro"/>
</dbReference>
<evidence type="ECO:0000313" key="3">
    <source>
        <dbReference type="EMBL" id="SOB59135.1"/>
    </source>
</evidence>
<gene>
    <name evidence="3" type="primary">lysM</name>
    <name evidence="3" type="ORF">DPRO_2230</name>
</gene>
<dbReference type="PANTHER" id="PTHR37423:SF2">
    <property type="entry name" value="MEMBRANE-BOUND LYTIC MUREIN TRANSGLYCOSYLASE C"/>
    <property type="match status" value="1"/>
</dbReference>
<dbReference type="PROSITE" id="PS51782">
    <property type="entry name" value="LYSM"/>
    <property type="match status" value="1"/>
</dbReference>
<dbReference type="GO" id="GO:0000270">
    <property type="term" value="P:peptidoglycan metabolic process"/>
    <property type="evidence" value="ECO:0007669"/>
    <property type="project" value="InterPro"/>
</dbReference>
<dbReference type="InterPro" id="IPR000189">
    <property type="entry name" value="Transglyc_AS"/>
</dbReference>
<keyword evidence="4" id="KW-1185">Reference proteome</keyword>
<dbReference type="KEGG" id="pprf:DPRO_2230"/>
<dbReference type="Pfam" id="PF01464">
    <property type="entry name" value="SLT"/>
    <property type="match status" value="1"/>
</dbReference>
<protein>
    <submittedName>
        <fullName evidence="3">LysM domain protein</fullName>
    </submittedName>
</protein>
<dbReference type="SUPFAM" id="SSF54106">
    <property type="entry name" value="LysM domain"/>
    <property type="match status" value="1"/>
</dbReference>
<evidence type="ECO:0000313" key="4">
    <source>
        <dbReference type="Proteomes" id="UP000219215"/>
    </source>
</evidence>
<dbReference type="CDD" id="cd00118">
    <property type="entry name" value="LysM"/>
    <property type="match status" value="1"/>
</dbReference>
<name>A0A2C8FAH2_9BACT</name>
<dbReference type="Pfam" id="PF01476">
    <property type="entry name" value="LysM"/>
    <property type="match status" value="1"/>
</dbReference>
<sequence length="382" mass="43834">MPIIRCRALVPMRMKRLWGIPFLAGFFLLAWAGLGLAASHETSHPMESSQFPSLESAIRLKGPIYFCGERVPIDNPDIRERLEKELLLMLWDRAQVILWLKRTGRYFPHIETVLRGAGMPDDLKYIAVIESALKPLAGSSRGARGIWQFIPSTGRNYGLTVDRYTDERRNFHLATKAAVAYFTDLHDMFGSWSMACAAYNMGEKGLERRVEQQEVDEYYKLDLPTETERYVLRAVAAKLILADPSRYGFKMMPEDYYQPRRFDRVRLKHTLPTPVSVVAKAAGSYYKQICDLNPQLLRGVVPPGDTVIFLPEDSAKRFARNYQQLVDEYRAKNRTKTYVVCRGDTLTSIASRNNLPLWKLLKMNDLKYRSVIQPGQELVVSQ</sequence>
<dbReference type="PROSITE" id="PS00922">
    <property type="entry name" value="TRANSGLYCOSYLASE"/>
    <property type="match status" value="1"/>
</dbReference>
<dbReference type="EMBL" id="LT907975">
    <property type="protein sequence ID" value="SOB59135.1"/>
    <property type="molecule type" value="Genomic_DNA"/>
</dbReference>
<dbReference type="SUPFAM" id="SSF53955">
    <property type="entry name" value="Lysozyme-like"/>
    <property type="match status" value="1"/>
</dbReference>
<feature type="domain" description="LysM" evidence="2">
    <location>
        <begin position="336"/>
        <end position="380"/>
    </location>
</feature>
<comment type="similarity">
    <text evidence="1">Belongs to the transglycosylase Slt family.</text>
</comment>
<organism evidence="3 4">
    <name type="scientific">Pseudodesulfovibrio profundus</name>
    <dbReference type="NCBI Taxonomy" id="57320"/>
    <lineage>
        <taxon>Bacteria</taxon>
        <taxon>Pseudomonadati</taxon>
        <taxon>Thermodesulfobacteriota</taxon>
        <taxon>Desulfovibrionia</taxon>
        <taxon>Desulfovibrionales</taxon>
        <taxon>Desulfovibrionaceae</taxon>
    </lineage>
</organism>
<evidence type="ECO:0000259" key="2">
    <source>
        <dbReference type="PROSITE" id="PS51782"/>
    </source>
</evidence>
<dbReference type="InterPro" id="IPR018392">
    <property type="entry name" value="LysM"/>
</dbReference>
<dbReference type="CDD" id="cd16894">
    <property type="entry name" value="MltD-like"/>
    <property type="match status" value="1"/>
</dbReference>
<dbReference type="GO" id="GO:0016020">
    <property type="term" value="C:membrane"/>
    <property type="evidence" value="ECO:0007669"/>
    <property type="project" value="InterPro"/>
</dbReference>
<dbReference type="Gene3D" id="3.10.350.10">
    <property type="entry name" value="LysM domain"/>
    <property type="match status" value="1"/>
</dbReference>